<dbReference type="InterPro" id="IPR038636">
    <property type="entry name" value="Wzi_sf"/>
</dbReference>
<dbReference type="KEGG" id="psez:HME7025_00027"/>
<accession>A0A2S2DRH2</accession>
<proteinExistence type="predicted"/>
<gene>
    <name evidence="1" type="ORF">HME7025_00027</name>
</gene>
<name>A0A2S2DRH2_9BACT</name>
<protein>
    <recommendedName>
        <fullName evidence="3">Capsule assembly Wzi family protein</fullName>
    </recommendedName>
</protein>
<organism evidence="1 2">
    <name type="scientific">Aquirufa nivalisilvae</name>
    <dbReference type="NCBI Taxonomy" id="2516557"/>
    <lineage>
        <taxon>Bacteria</taxon>
        <taxon>Pseudomonadati</taxon>
        <taxon>Bacteroidota</taxon>
        <taxon>Cytophagia</taxon>
        <taxon>Cytophagales</taxon>
        <taxon>Flectobacillaceae</taxon>
        <taxon>Aquirufa</taxon>
    </lineage>
</organism>
<dbReference type="OrthoDB" id="596512at2"/>
<evidence type="ECO:0000313" key="2">
    <source>
        <dbReference type="Proteomes" id="UP000245468"/>
    </source>
</evidence>
<dbReference type="Gene3D" id="2.40.160.130">
    <property type="entry name" value="Capsule assembly protein Wzi"/>
    <property type="match status" value="1"/>
</dbReference>
<dbReference type="Pfam" id="PF14052">
    <property type="entry name" value="Caps_assemb_Wzi"/>
    <property type="match status" value="1"/>
</dbReference>
<dbReference type="InterPro" id="IPR026950">
    <property type="entry name" value="Caps_assemb_Wzi"/>
</dbReference>
<evidence type="ECO:0008006" key="3">
    <source>
        <dbReference type="Google" id="ProtNLM"/>
    </source>
</evidence>
<sequence>MSQMSHMNQLKQMIVRKVLVVICLFLCSNALWAQREINSDFSLGMGGTIGGVYNPLWLRANQYGLVPASGSYGFSAFSHRMGYRPKKQVDWAYGFSTQVNLGENKADVFFPELYVKSKVGIFELVVGRQKQIFGLVDSTLSSGSYIWSGNALPIPKVELQVKEYWSPGFLKGVLAFKGNYSHGWFENSREDVKDFYLHQKSFYGRFGKPNWKVKFYAGFNHQVQWGGKLKYADPYNTFSHNGIIPSDLATYVSVVTGRSNAIKGDTATYGYNDGFNRSGNHLGTVDIGLEVELNQAKIFFYRQSIYEDGSLYYGNNITDGLHGLSITRKADQGLIKVVLEYLNTTSQGGNTFNDQSKIRGFDDYLNNGVYQNGWTYFGKGIGTPLLTLDSESDLNPTNSIYYDNNRVEAFYAAGEFAFGDNKIQLRASLSNAIGWFGKEYSPVKKQYSGGILWHRRISITGFPEALLKANLGIEKGNLTQPTLGGNIAISIPLN</sequence>
<dbReference type="EMBL" id="CP029346">
    <property type="protein sequence ID" value="AWL07912.1"/>
    <property type="molecule type" value="Genomic_DNA"/>
</dbReference>
<keyword evidence="2" id="KW-1185">Reference proteome</keyword>
<dbReference type="Proteomes" id="UP000245468">
    <property type="component" value="Chromosome"/>
</dbReference>
<reference evidence="2" key="1">
    <citation type="submission" date="2018-05" db="EMBL/GenBank/DDBJ databases">
        <title>Pseudarcicella sp. HME7025 Genome sequencing and assembly.</title>
        <authorList>
            <person name="Kim H."/>
            <person name="Kang H."/>
            <person name="Joh K."/>
        </authorList>
    </citation>
    <scope>NUCLEOTIDE SEQUENCE [LARGE SCALE GENOMIC DNA]</scope>
    <source>
        <strain evidence="2">HME7025</strain>
    </source>
</reference>
<dbReference type="AlphaFoldDB" id="A0A2S2DRH2"/>
<evidence type="ECO:0000313" key="1">
    <source>
        <dbReference type="EMBL" id="AWL07912.1"/>
    </source>
</evidence>